<evidence type="ECO:0000256" key="1">
    <source>
        <dbReference type="ARBA" id="ARBA00022691"/>
    </source>
</evidence>
<dbReference type="InterPro" id="IPR050377">
    <property type="entry name" value="Radical_SAM_PqqE_MftC-like"/>
</dbReference>
<dbReference type="SUPFAM" id="SSF102114">
    <property type="entry name" value="Radical SAM enzymes"/>
    <property type="match status" value="1"/>
</dbReference>
<dbReference type="RefSeq" id="WP_257463694.1">
    <property type="nucleotide sequence ID" value="NZ_JANJZT010000001.1"/>
</dbReference>
<evidence type="ECO:0000313" key="7">
    <source>
        <dbReference type="Proteomes" id="UP001549106"/>
    </source>
</evidence>
<dbReference type="SFLD" id="SFLDS00029">
    <property type="entry name" value="Radical_SAM"/>
    <property type="match status" value="1"/>
</dbReference>
<sequence length="310" mass="35712">MTQGYIAIGYMCNQACSFCPCSKAEKRYPIPDLEMLEKVVENMIQTSSIDSIVVSGGEPTIHPDFIDFIRYLCEKKLKITILTNSERFSDKKFTDRFLSAVRTELVELITTIHSQSEEEHEAVNGSKGSFQRTIDGMLQIQSGGIHTTVKHCITKANYKDLYQFYKFIDNVFPQETDIQLCSIDYCGLSEENKYDYMVVFPELYPYFEEMFDDYIKKLDVGNKRHMYCINMPLCSLDPYYWDFVAPKIKSYSSYSAPTQKGESNVEDGRDDFIGTLGEGCRKCKAEPLCAGTYRTAFEYFGDRIICPYKK</sequence>
<dbReference type="CDD" id="cd01335">
    <property type="entry name" value="Radical_SAM"/>
    <property type="match status" value="1"/>
</dbReference>
<proteinExistence type="predicted"/>
<keyword evidence="1" id="KW-0949">S-adenosyl-L-methionine</keyword>
<accession>A0ABV2LXH4</accession>
<dbReference type="Proteomes" id="UP001549106">
    <property type="component" value="Unassembled WGS sequence"/>
</dbReference>
<dbReference type="PROSITE" id="PS51918">
    <property type="entry name" value="RADICAL_SAM"/>
    <property type="match status" value="1"/>
</dbReference>
<evidence type="ECO:0000256" key="2">
    <source>
        <dbReference type="ARBA" id="ARBA00022723"/>
    </source>
</evidence>
<keyword evidence="4" id="KW-0411">Iron-sulfur</keyword>
<dbReference type="InterPro" id="IPR058240">
    <property type="entry name" value="rSAM_sf"/>
</dbReference>
<feature type="domain" description="Radical SAM core" evidence="5">
    <location>
        <begin position="1"/>
        <end position="222"/>
    </location>
</feature>
<dbReference type="Gene3D" id="3.20.20.70">
    <property type="entry name" value="Aldolase class I"/>
    <property type="match status" value="1"/>
</dbReference>
<dbReference type="InterPro" id="IPR013785">
    <property type="entry name" value="Aldolase_TIM"/>
</dbReference>
<reference evidence="6 7" key="1">
    <citation type="submission" date="2024-06" db="EMBL/GenBank/DDBJ databases">
        <title>Genomic Encyclopedia of Type Strains, Phase IV (KMG-IV): sequencing the most valuable type-strain genomes for metagenomic binning, comparative biology and taxonomic classification.</title>
        <authorList>
            <person name="Goeker M."/>
        </authorList>
    </citation>
    <scope>NUCLEOTIDE SEQUENCE [LARGE SCALE GENOMIC DNA]</scope>
    <source>
        <strain evidence="6 7">DSM 29492</strain>
    </source>
</reference>
<evidence type="ECO:0000259" key="5">
    <source>
        <dbReference type="PROSITE" id="PS51918"/>
    </source>
</evidence>
<evidence type="ECO:0000256" key="3">
    <source>
        <dbReference type="ARBA" id="ARBA00023004"/>
    </source>
</evidence>
<dbReference type="SFLD" id="SFLDG01067">
    <property type="entry name" value="SPASM/twitch_domain_containing"/>
    <property type="match status" value="1"/>
</dbReference>
<name>A0ABV2LXH4_9FIRM</name>
<keyword evidence="7" id="KW-1185">Reference proteome</keyword>
<gene>
    <name evidence="6" type="ORF">ABID24_000116</name>
</gene>
<comment type="caution">
    <text evidence="6">The sequence shown here is derived from an EMBL/GenBank/DDBJ whole genome shotgun (WGS) entry which is preliminary data.</text>
</comment>
<dbReference type="Pfam" id="PF04055">
    <property type="entry name" value="Radical_SAM"/>
    <property type="match status" value="1"/>
</dbReference>
<organism evidence="6 7">
    <name type="scientific">Blautia caecimuris</name>
    <dbReference type="NCBI Taxonomy" id="1796615"/>
    <lineage>
        <taxon>Bacteria</taxon>
        <taxon>Bacillati</taxon>
        <taxon>Bacillota</taxon>
        <taxon>Clostridia</taxon>
        <taxon>Lachnospirales</taxon>
        <taxon>Lachnospiraceae</taxon>
        <taxon>Blautia</taxon>
    </lineage>
</organism>
<keyword evidence="3" id="KW-0408">Iron</keyword>
<dbReference type="PANTHER" id="PTHR11228">
    <property type="entry name" value="RADICAL SAM DOMAIN PROTEIN"/>
    <property type="match status" value="1"/>
</dbReference>
<dbReference type="EMBL" id="JBEPMJ010000001">
    <property type="protein sequence ID" value="MET3748900.1"/>
    <property type="molecule type" value="Genomic_DNA"/>
</dbReference>
<dbReference type="InterPro" id="IPR007197">
    <property type="entry name" value="rSAM"/>
</dbReference>
<dbReference type="PANTHER" id="PTHR11228:SF7">
    <property type="entry name" value="PQQA PEPTIDE CYCLASE"/>
    <property type="match status" value="1"/>
</dbReference>
<evidence type="ECO:0000313" key="6">
    <source>
        <dbReference type="EMBL" id="MET3748900.1"/>
    </source>
</evidence>
<keyword evidence="2" id="KW-0479">Metal-binding</keyword>
<protein>
    <submittedName>
        <fullName evidence="6">MoaA/NifB/PqqE/SkfB family radical SAM enzyme</fullName>
    </submittedName>
</protein>
<evidence type="ECO:0000256" key="4">
    <source>
        <dbReference type="ARBA" id="ARBA00023014"/>
    </source>
</evidence>